<reference evidence="12" key="1">
    <citation type="journal article" date="2014" name="Int. J. Syst. Evol. Microbiol.">
        <title>Complete genome sequence of Corynebacterium casei LMG S-19264T (=DSM 44701T), isolated from a smear-ripened cheese.</title>
        <authorList>
            <consortium name="US DOE Joint Genome Institute (JGI-PGF)"/>
            <person name="Walter F."/>
            <person name="Albersmeier A."/>
            <person name="Kalinowski J."/>
            <person name="Ruckert C."/>
        </authorList>
    </citation>
    <scope>NUCLEOTIDE SEQUENCE</scope>
    <source>
        <strain evidence="12">CGMCC 1.15254</strain>
    </source>
</reference>
<evidence type="ECO:0000256" key="5">
    <source>
        <dbReference type="ARBA" id="ARBA00022705"/>
    </source>
</evidence>
<evidence type="ECO:0000256" key="8">
    <source>
        <dbReference type="ARBA" id="ARBA00023125"/>
    </source>
</evidence>
<dbReference type="PANTHER" id="PTHR32182">
    <property type="entry name" value="DNA REPLICATION AND REPAIR PROTEIN RECF"/>
    <property type="match status" value="1"/>
</dbReference>
<dbReference type="PANTHER" id="PTHR32182:SF0">
    <property type="entry name" value="DNA REPLICATION AND REPAIR PROTEIN RECF"/>
    <property type="match status" value="1"/>
</dbReference>
<keyword evidence="8 9" id="KW-0238">DNA-binding</keyword>
<evidence type="ECO:0000256" key="9">
    <source>
        <dbReference type="HAMAP-Rule" id="MF_00365"/>
    </source>
</evidence>
<dbReference type="Proteomes" id="UP000632498">
    <property type="component" value="Unassembled WGS sequence"/>
</dbReference>
<dbReference type="GO" id="GO:0006302">
    <property type="term" value="P:double-strand break repair"/>
    <property type="evidence" value="ECO:0007669"/>
    <property type="project" value="TreeGrafter"/>
</dbReference>
<dbReference type="InterPro" id="IPR018078">
    <property type="entry name" value="DNA-binding_RecF_CS"/>
</dbReference>
<evidence type="ECO:0000259" key="11">
    <source>
        <dbReference type="SMART" id="SM00382"/>
    </source>
</evidence>
<dbReference type="GO" id="GO:0003697">
    <property type="term" value="F:single-stranded DNA binding"/>
    <property type="evidence" value="ECO:0007669"/>
    <property type="project" value="UniProtKB-UniRule"/>
</dbReference>
<evidence type="ECO:0000256" key="2">
    <source>
        <dbReference type="ARBA" id="ARBA00008016"/>
    </source>
</evidence>
<dbReference type="AlphaFoldDB" id="A0A917C0D0"/>
<comment type="similarity">
    <text evidence="2 9 10">Belongs to the RecF family.</text>
</comment>
<dbReference type="InterPro" id="IPR027417">
    <property type="entry name" value="P-loop_NTPase"/>
</dbReference>
<comment type="caution">
    <text evidence="12">The sequence shown here is derived from an EMBL/GenBank/DDBJ whole genome shotgun (WGS) entry which is preliminary data.</text>
</comment>
<dbReference type="NCBIfam" id="TIGR00611">
    <property type="entry name" value="recf"/>
    <property type="match status" value="1"/>
</dbReference>
<dbReference type="GO" id="GO:0009432">
    <property type="term" value="P:SOS response"/>
    <property type="evidence" value="ECO:0007669"/>
    <property type="project" value="UniProtKB-UniRule"/>
</dbReference>
<accession>A0A917C0D0</accession>
<dbReference type="GO" id="GO:0006260">
    <property type="term" value="P:DNA replication"/>
    <property type="evidence" value="ECO:0007669"/>
    <property type="project" value="UniProtKB-UniRule"/>
</dbReference>
<reference evidence="12" key="2">
    <citation type="submission" date="2020-09" db="EMBL/GenBank/DDBJ databases">
        <authorList>
            <person name="Sun Q."/>
            <person name="Zhou Y."/>
        </authorList>
    </citation>
    <scope>NUCLEOTIDE SEQUENCE</scope>
    <source>
        <strain evidence="12">CGMCC 1.15254</strain>
    </source>
</reference>
<dbReference type="SMART" id="SM00382">
    <property type="entry name" value="AAA"/>
    <property type="match status" value="1"/>
</dbReference>
<keyword evidence="9 10" id="KW-0742">SOS response</keyword>
<dbReference type="GO" id="GO:0005737">
    <property type="term" value="C:cytoplasm"/>
    <property type="evidence" value="ECO:0007669"/>
    <property type="project" value="UniProtKB-SubCell"/>
</dbReference>
<gene>
    <name evidence="9 12" type="primary">recF</name>
    <name evidence="12" type="ORF">GCM10011332_19980</name>
</gene>
<dbReference type="PROSITE" id="PS00618">
    <property type="entry name" value="RECF_2"/>
    <property type="match status" value="1"/>
</dbReference>
<evidence type="ECO:0000256" key="4">
    <source>
        <dbReference type="ARBA" id="ARBA00022490"/>
    </source>
</evidence>
<name>A0A917C0D0_9PROT</name>
<evidence type="ECO:0000256" key="10">
    <source>
        <dbReference type="RuleBase" id="RU000578"/>
    </source>
</evidence>
<evidence type="ECO:0000256" key="3">
    <source>
        <dbReference type="ARBA" id="ARBA00020170"/>
    </source>
</evidence>
<evidence type="ECO:0000313" key="12">
    <source>
        <dbReference type="EMBL" id="GGF65906.1"/>
    </source>
</evidence>
<keyword evidence="5 9" id="KW-0235">DNA replication</keyword>
<dbReference type="InterPro" id="IPR003593">
    <property type="entry name" value="AAA+_ATPase"/>
</dbReference>
<dbReference type="GO" id="GO:0005524">
    <property type="term" value="F:ATP binding"/>
    <property type="evidence" value="ECO:0007669"/>
    <property type="project" value="UniProtKB-UniRule"/>
</dbReference>
<keyword evidence="6 9" id="KW-0547">Nucleotide-binding</keyword>
<dbReference type="Pfam" id="PF02463">
    <property type="entry name" value="SMC_N"/>
    <property type="match status" value="1"/>
</dbReference>
<dbReference type="RefSeq" id="WP_229734309.1">
    <property type="nucleotide sequence ID" value="NZ_BMHV01000013.1"/>
</dbReference>
<evidence type="ECO:0000313" key="13">
    <source>
        <dbReference type="Proteomes" id="UP000632498"/>
    </source>
</evidence>
<dbReference type="GO" id="GO:0000731">
    <property type="term" value="P:DNA synthesis involved in DNA repair"/>
    <property type="evidence" value="ECO:0007669"/>
    <property type="project" value="TreeGrafter"/>
</dbReference>
<comment type="subcellular location">
    <subcellularLocation>
        <location evidence="1 9 10">Cytoplasm</location>
    </subcellularLocation>
</comment>
<keyword evidence="9 10" id="KW-0234">DNA repair</keyword>
<dbReference type="PROSITE" id="PS00617">
    <property type="entry name" value="RECF_1"/>
    <property type="match status" value="1"/>
</dbReference>
<dbReference type="InterPro" id="IPR003395">
    <property type="entry name" value="RecF/RecN/SMC_N"/>
</dbReference>
<feature type="binding site" evidence="9">
    <location>
        <begin position="45"/>
        <end position="52"/>
    </location>
    <ligand>
        <name>ATP</name>
        <dbReference type="ChEBI" id="CHEBI:30616"/>
    </ligand>
</feature>
<keyword evidence="9 10" id="KW-0227">DNA damage</keyword>
<keyword evidence="13" id="KW-1185">Reference proteome</keyword>
<dbReference type="SUPFAM" id="SSF52540">
    <property type="entry name" value="P-loop containing nucleoside triphosphate hydrolases"/>
    <property type="match status" value="1"/>
</dbReference>
<evidence type="ECO:0000256" key="7">
    <source>
        <dbReference type="ARBA" id="ARBA00022840"/>
    </source>
</evidence>
<comment type="function">
    <text evidence="9 10">The RecF protein is involved in DNA metabolism; it is required for DNA replication and normal SOS inducibility. RecF binds preferentially to single-stranded, linear DNA. It also seems to bind ATP.</text>
</comment>
<evidence type="ECO:0000256" key="6">
    <source>
        <dbReference type="ARBA" id="ARBA00022741"/>
    </source>
</evidence>
<organism evidence="12 13">
    <name type="scientific">Terasakiella brassicae</name>
    <dbReference type="NCBI Taxonomy" id="1634917"/>
    <lineage>
        <taxon>Bacteria</taxon>
        <taxon>Pseudomonadati</taxon>
        <taxon>Pseudomonadota</taxon>
        <taxon>Alphaproteobacteria</taxon>
        <taxon>Rhodospirillales</taxon>
        <taxon>Terasakiellaceae</taxon>
        <taxon>Terasakiella</taxon>
    </lineage>
</organism>
<evidence type="ECO:0000256" key="1">
    <source>
        <dbReference type="ARBA" id="ARBA00004496"/>
    </source>
</evidence>
<dbReference type="InterPro" id="IPR001238">
    <property type="entry name" value="DNA-binding_RecF"/>
</dbReference>
<proteinExistence type="inferred from homology"/>
<keyword evidence="4 9" id="KW-0963">Cytoplasm</keyword>
<feature type="domain" description="AAA+ ATPase" evidence="11">
    <location>
        <begin position="37"/>
        <end position="387"/>
    </location>
</feature>
<dbReference type="HAMAP" id="MF_00365">
    <property type="entry name" value="RecF"/>
    <property type="match status" value="1"/>
</dbReference>
<dbReference type="Gene3D" id="1.20.1050.90">
    <property type="entry name" value="RecF/RecN/SMC, N-terminal domain"/>
    <property type="match status" value="1"/>
</dbReference>
<dbReference type="EMBL" id="BMHV01000013">
    <property type="protein sequence ID" value="GGF65906.1"/>
    <property type="molecule type" value="Genomic_DNA"/>
</dbReference>
<protein>
    <recommendedName>
        <fullName evidence="3 9">DNA replication and repair protein RecF</fullName>
    </recommendedName>
</protein>
<dbReference type="InterPro" id="IPR042174">
    <property type="entry name" value="RecF_2"/>
</dbReference>
<sequence>MNEAVEKNVLGGAVPISVTRLTLSNFRCYEFQRLDLDSRPVVLCGRNGAGKTNILEAVSLLTPGRGMRRAKAVDLARRDEGCDEDSGRPWGVAATVHTVGGPIDIGTGREETGRSGTRERRVVRIEGETARGQNVLAQYVDAVWLLPQMDRLFLDGPIARRRFLDRLVFGFDDKHAGRMNAYEHGMRERAKLLKTGRKDDRWLSGLEDQMATKAVAVAAARKDIGQRLNILAVEGYGPFPGARLQPSGMIESWLDDFSALEVEDKFRVFLAEHRSIDAQLGGASDGVHKSDLSVRHVPKDQPAEVCSTGEQKALLTGMVLANTKALALDRGRVPLLLLDEVGAHLDQDRRKALFEAIRAIGAQAWMTGTDQEVFAPLSGQANFFNVEKSAVERVNE</sequence>
<keyword evidence="7 9" id="KW-0067">ATP-binding</keyword>
<dbReference type="Gene3D" id="3.40.50.300">
    <property type="entry name" value="P-loop containing nucleotide triphosphate hydrolases"/>
    <property type="match status" value="1"/>
</dbReference>